<reference evidence="6" key="1">
    <citation type="journal article" date="2021" name="Nat. Commun.">
        <title>Genomic analyses provide insights into spinach domestication and the genetic basis of agronomic traits.</title>
        <authorList>
            <person name="Cai X."/>
            <person name="Sun X."/>
            <person name="Xu C."/>
            <person name="Sun H."/>
            <person name="Wang X."/>
            <person name="Ge C."/>
            <person name="Zhang Z."/>
            <person name="Wang Q."/>
            <person name="Fei Z."/>
            <person name="Jiao C."/>
            <person name="Wang Q."/>
        </authorList>
    </citation>
    <scope>NUCLEOTIDE SEQUENCE [LARGE SCALE GENOMIC DNA]</scope>
    <source>
        <strain evidence="6">cv. Varoflay</strain>
    </source>
</reference>
<dbReference type="GeneID" id="110800702"/>
<keyword evidence="3 4" id="KW-0408">Iron</keyword>
<dbReference type="PANTHER" id="PTHR47991">
    <property type="entry name" value="OXOGLUTARATE/IRON-DEPENDENT DIOXYGENASE"/>
    <property type="match status" value="1"/>
</dbReference>
<reference evidence="7" key="2">
    <citation type="submission" date="2025-08" db="UniProtKB">
        <authorList>
            <consortium name="RefSeq"/>
        </authorList>
    </citation>
    <scope>IDENTIFICATION</scope>
    <source>
        <tissue evidence="7">Leaf</tissue>
    </source>
</reference>
<accession>A0A9R0K8V5</accession>
<dbReference type="AlphaFoldDB" id="A0A9R0K8V5"/>
<evidence type="ECO:0000256" key="3">
    <source>
        <dbReference type="ARBA" id="ARBA00023004"/>
    </source>
</evidence>
<keyword evidence="4" id="KW-0560">Oxidoreductase</keyword>
<evidence type="ECO:0000256" key="1">
    <source>
        <dbReference type="ARBA" id="ARBA00008056"/>
    </source>
</evidence>
<evidence type="ECO:0000259" key="5">
    <source>
        <dbReference type="PROSITE" id="PS51471"/>
    </source>
</evidence>
<dbReference type="Pfam" id="PF03171">
    <property type="entry name" value="2OG-FeII_Oxy"/>
    <property type="match status" value="1"/>
</dbReference>
<comment type="similarity">
    <text evidence="1 4">Belongs to the iron/ascorbate-dependent oxidoreductase family.</text>
</comment>
<dbReference type="KEGG" id="soe:110800702"/>
<dbReference type="RefSeq" id="XP_021861705.2">
    <property type="nucleotide sequence ID" value="XM_022006013.2"/>
</dbReference>
<dbReference type="GO" id="GO:0016491">
    <property type="term" value="F:oxidoreductase activity"/>
    <property type="evidence" value="ECO:0007669"/>
    <property type="project" value="UniProtKB-KW"/>
</dbReference>
<dbReference type="Pfam" id="PF14226">
    <property type="entry name" value="DIOX_N"/>
    <property type="match status" value="1"/>
</dbReference>
<keyword evidence="2 4" id="KW-0479">Metal-binding</keyword>
<dbReference type="InterPro" id="IPR005123">
    <property type="entry name" value="Oxoglu/Fe-dep_dioxygenase_dom"/>
</dbReference>
<evidence type="ECO:0000313" key="6">
    <source>
        <dbReference type="Proteomes" id="UP000813463"/>
    </source>
</evidence>
<dbReference type="InterPro" id="IPR050295">
    <property type="entry name" value="Plant_2OG-oxidoreductases"/>
</dbReference>
<organism evidence="6 7">
    <name type="scientific">Spinacia oleracea</name>
    <name type="common">Spinach</name>
    <dbReference type="NCBI Taxonomy" id="3562"/>
    <lineage>
        <taxon>Eukaryota</taxon>
        <taxon>Viridiplantae</taxon>
        <taxon>Streptophyta</taxon>
        <taxon>Embryophyta</taxon>
        <taxon>Tracheophyta</taxon>
        <taxon>Spermatophyta</taxon>
        <taxon>Magnoliopsida</taxon>
        <taxon>eudicotyledons</taxon>
        <taxon>Gunneridae</taxon>
        <taxon>Pentapetalae</taxon>
        <taxon>Caryophyllales</taxon>
        <taxon>Chenopodiaceae</taxon>
        <taxon>Chenopodioideae</taxon>
        <taxon>Anserineae</taxon>
        <taxon>Spinacia</taxon>
    </lineage>
</organism>
<dbReference type="Proteomes" id="UP000813463">
    <property type="component" value="Chromosome 1"/>
</dbReference>
<evidence type="ECO:0000256" key="4">
    <source>
        <dbReference type="RuleBase" id="RU003682"/>
    </source>
</evidence>
<dbReference type="InterPro" id="IPR044861">
    <property type="entry name" value="IPNS-like_FE2OG_OXY"/>
</dbReference>
<evidence type="ECO:0000313" key="7">
    <source>
        <dbReference type="RefSeq" id="XP_021861705.2"/>
    </source>
</evidence>
<feature type="domain" description="Fe2OG dioxygenase" evidence="5">
    <location>
        <begin position="203"/>
        <end position="303"/>
    </location>
</feature>
<dbReference type="Gene3D" id="2.60.120.330">
    <property type="entry name" value="B-lactam Antibiotic, Isopenicillin N Synthase, Chain"/>
    <property type="match status" value="1"/>
</dbReference>
<sequence>MMAIVPEIPSKPVLDIQVTTGEDVPEIFTRETGNGSLADDPSALPWTDCPVIDFSLLSASSAGDELRKLHSALVSWGCFQLINHGINDSLLDKVGEVSKGFFLLPSDERNKYSRTPNDPQGYGNDTILSQNVPHNWNDRLYLHVYPQDQRKLNLWPLTPPDFRGILHEYTMSVKGVNETIVKAMGRCLGLEDNSILDEYGEKTVMAARINFYPECPLPKLVRAARAHSDASAITILLQDKQVEGLQILKDDKWFKVPILPSALFVNVGDQIEIMSNGIFKGAVHRVVANSQRERLSIAMFCSPDSEKEIGPIKKLVNQSQPALYKSFKRYEEIFFRYHPKGERPILTMKI</sequence>
<protein>
    <submittedName>
        <fullName evidence="7">Jasmonate-induced oxygenase 4</fullName>
    </submittedName>
</protein>
<dbReference type="InterPro" id="IPR026992">
    <property type="entry name" value="DIOX_N"/>
</dbReference>
<dbReference type="GO" id="GO:0046872">
    <property type="term" value="F:metal ion binding"/>
    <property type="evidence" value="ECO:0007669"/>
    <property type="project" value="UniProtKB-KW"/>
</dbReference>
<name>A0A9R0K8V5_SPIOL</name>
<dbReference type="InterPro" id="IPR027443">
    <property type="entry name" value="IPNS-like_sf"/>
</dbReference>
<dbReference type="SUPFAM" id="SSF51197">
    <property type="entry name" value="Clavaminate synthase-like"/>
    <property type="match status" value="1"/>
</dbReference>
<proteinExistence type="inferred from homology"/>
<gene>
    <name evidence="7" type="primary">LOC110800702</name>
</gene>
<evidence type="ECO:0000256" key="2">
    <source>
        <dbReference type="ARBA" id="ARBA00022723"/>
    </source>
</evidence>
<dbReference type="PROSITE" id="PS51471">
    <property type="entry name" value="FE2OG_OXY"/>
    <property type="match status" value="1"/>
</dbReference>
<keyword evidence="6" id="KW-1185">Reference proteome</keyword>